<dbReference type="Pfam" id="PF00768">
    <property type="entry name" value="Peptidase_S11"/>
    <property type="match status" value="1"/>
</dbReference>
<dbReference type="RefSeq" id="WP_281793628.1">
    <property type="nucleotide sequence ID" value="NZ_BSDR01000001.1"/>
</dbReference>
<organism evidence="12 13">
    <name type="scientific">Desulforhabdus amnigena</name>
    <dbReference type="NCBI Taxonomy" id="40218"/>
    <lineage>
        <taxon>Bacteria</taxon>
        <taxon>Pseudomonadati</taxon>
        <taxon>Thermodesulfobacteriota</taxon>
        <taxon>Syntrophobacteria</taxon>
        <taxon>Syntrophobacterales</taxon>
        <taxon>Syntrophobacteraceae</taxon>
        <taxon>Desulforhabdus</taxon>
    </lineage>
</organism>
<evidence type="ECO:0000256" key="10">
    <source>
        <dbReference type="SAM" id="MobiDB-lite"/>
    </source>
</evidence>
<keyword evidence="13" id="KW-1185">Reference proteome</keyword>
<protein>
    <submittedName>
        <fullName evidence="12">D-alanyl-D-alanine carboxypeptidase</fullName>
    </submittedName>
</protein>
<keyword evidence="4" id="KW-0133">Cell shape</keyword>
<feature type="region of interest" description="Disordered" evidence="10">
    <location>
        <begin position="435"/>
        <end position="463"/>
    </location>
</feature>
<gene>
    <name evidence="12" type="ORF">DAMNIGENAA_18080</name>
</gene>
<dbReference type="InterPro" id="IPR001967">
    <property type="entry name" value="Peptidase_S11_N"/>
</dbReference>
<dbReference type="GO" id="GO:0009252">
    <property type="term" value="P:peptidoglycan biosynthetic process"/>
    <property type="evidence" value="ECO:0007669"/>
    <property type="project" value="UniProtKB-KW"/>
</dbReference>
<accession>A0A9W6D583</accession>
<evidence type="ECO:0000256" key="3">
    <source>
        <dbReference type="ARBA" id="ARBA00022801"/>
    </source>
</evidence>
<dbReference type="InterPro" id="IPR018044">
    <property type="entry name" value="Peptidase_S11"/>
</dbReference>
<evidence type="ECO:0000256" key="9">
    <source>
        <dbReference type="RuleBase" id="RU004016"/>
    </source>
</evidence>
<keyword evidence="2" id="KW-0732">Signal</keyword>
<keyword evidence="6" id="KW-0961">Cell wall biogenesis/degradation</keyword>
<dbReference type="PANTHER" id="PTHR21581:SF6">
    <property type="entry name" value="TRAFFICKING PROTEIN PARTICLE COMPLEX SUBUNIT 12"/>
    <property type="match status" value="1"/>
</dbReference>
<dbReference type="GO" id="GO:0008360">
    <property type="term" value="P:regulation of cell shape"/>
    <property type="evidence" value="ECO:0007669"/>
    <property type="project" value="UniProtKB-KW"/>
</dbReference>
<keyword evidence="5" id="KW-0573">Peptidoglycan synthesis</keyword>
<reference evidence="12" key="1">
    <citation type="submission" date="2022-12" db="EMBL/GenBank/DDBJ databases">
        <title>Reference genome sequencing for broad-spectrum identification of bacterial and archaeal isolates by mass spectrometry.</title>
        <authorList>
            <person name="Sekiguchi Y."/>
            <person name="Tourlousse D.M."/>
        </authorList>
    </citation>
    <scope>NUCLEOTIDE SEQUENCE</scope>
    <source>
        <strain evidence="12">ASRB1</strain>
    </source>
</reference>
<name>A0A9W6D583_9BACT</name>
<evidence type="ECO:0000256" key="4">
    <source>
        <dbReference type="ARBA" id="ARBA00022960"/>
    </source>
</evidence>
<dbReference type="EMBL" id="BSDR01000001">
    <property type="protein sequence ID" value="GLI34375.1"/>
    <property type="molecule type" value="Genomic_DNA"/>
</dbReference>
<dbReference type="PRINTS" id="PR00725">
    <property type="entry name" value="DADACBPTASE1"/>
</dbReference>
<evidence type="ECO:0000256" key="7">
    <source>
        <dbReference type="PIRSR" id="PIRSR618044-1"/>
    </source>
</evidence>
<feature type="binding site" evidence="8">
    <location>
        <position position="221"/>
    </location>
    <ligand>
        <name>substrate</name>
    </ligand>
</feature>
<feature type="active site" evidence="7">
    <location>
        <position position="119"/>
    </location>
</feature>
<comment type="caution">
    <text evidence="12">The sequence shown here is derived from an EMBL/GenBank/DDBJ whole genome shotgun (WGS) entry which is preliminary data.</text>
</comment>
<evidence type="ECO:0000259" key="11">
    <source>
        <dbReference type="Pfam" id="PF00768"/>
    </source>
</evidence>
<keyword evidence="3" id="KW-0378">Hydrolase</keyword>
<evidence type="ECO:0000313" key="13">
    <source>
        <dbReference type="Proteomes" id="UP001144372"/>
    </source>
</evidence>
<comment type="similarity">
    <text evidence="1 9">Belongs to the peptidase S11 family.</text>
</comment>
<feature type="active site" description="Proton acceptor" evidence="7">
    <location>
        <position position="62"/>
    </location>
</feature>
<feature type="domain" description="Peptidase S11 D-alanyl-D-alanine carboxypeptidase A N-terminal" evidence="11">
    <location>
        <begin position="29"/>
        <end position="251"/>
    </location>
</feature>
<dbReference type="Proteomes" id="UP001144372">
    <property type="component" value="Unassembled WGS sequence"/>
</dbReference>
<evidence type="ECO:0000256" key="1">
    <source>
        <dbReference type="ARBA" id="ARBA00007164"/>
    </source>
</evidence>
<keyword evidence="12" id="KW-0121">Carboxypeptidase</keyword>
<dbReference type="GO" id="GO:0006508">
    <property type="term" value="P:proteolysis"/>
    <property type="evidence" value="ECO:0007669"/>
    <property type="project" value="InterPro"/>
</dbReference>
<dbReference type="PANTHER" id="PTHR21581">
    <property type="entry name" value="D-ALANYL-D-ALANINE CARBOXYPEPTIDASE"/>
    <property type="match status" value="1"/>
</dbReference>
<dbReference type="GO" id="GO:0071555">
    <property type="term" value="P:cell wall organization"/>
    <property type="evidence" value="ECO:0007669"/>
    <property type="project" value="UniProtKB-KW"/>
</dbReference>
<feature type="compositionally biased region" description="Polar residues" evidence="10">
    <location>
        <begin position="442"/>
        <end position="456"/>
    </location>
</feature>
<dbReference type="SUPFAM" id="SSF56601">
    <property type="entry name" value="beta-lactamase/transpeptidase-like"/>
    <property type="match status" value="1"/>
</dbReference>
<keyword evidence="12" id="KW-0645">Protease</keyword>
<proteinExistence type="inferred from homology"/>
<sequence length="463" mass="49790">MKTKRVIVWMVWVVTTLFIPNLIYALPFNINARSAILIDTRDERILYEKNADSLIAPASITKVISLFLVFDAIREGRARLWDTVVVSPRAASTGGSRMGLRAGDEVPLEEIIKGMAVVSGNDACVAVAEHLAGSVERFVKLMNIKARQLGMRNTVFMTPNGLPAKGQLTTARDISKLSLAYLRRFPESLSIHSMCSYTYRTSTHRNANRLLGKCPGVDGIKTGFVCASGYNLSATAKRGNVRLLAVVMGAPSAGVRAIETAKLLEYGFQVVGEDGPQIREVEDFDSPGRIKIATDSTFMGVPQCEPERKSKVVKAIRYENAKPEEADGTSSVASKRSEKSSVAKKKTVSRKVMSAGKTAGVKQSVAVKKSVVAKKTQTVAQAKTSAKAGSGKEAQVAKNASVVQQKAAKSVKTAKPVTEEKKKIVAVIPNVSKAKPLAPSSAGKTTIIQKAQPRSQSTKEKKG</sequence>
<dbReference type="GO" id="GO:0009002">
    <property type="term" value="F:serine-type D-Ala-D-Ala carboxypeptidase activity"/>
    <property type="evidence" value="ECO:0007669"/>
    <property type="project" value="InterPro"/>
</dbReference>
<evidence type="ECO:0000256" key="2">
    <source>
        <dbReference type="ARBA" id="ARBA00022729"/>
    </source>
</evidence>
<dbReference type="Gene3D" id="3.40.710.10">
    <property type="entry name" value="DD-peptidase/beta-lactamase superfamily"/>
    <property type="match status" value="1"/>
</dbReference>
<feature type="active site" description="Acyl-ester intermediate" evidence="7">
    <location>
        <position position="59"/>
    </location>
</feature>
<evidence type="ECO:0000256" key="5">
    <source>
        <dbReference type="ARBA" id="ARBA00022984"/>
    </source>
</evidence>
<evidence type="ECO:0000256" key="8">
    <source>
        <dbReference type="PIRSR" id="PIRSR618044-2"/>
    </source>
</evidence>
<evidence type="ECO:0000256" key="6">
    <source>
        <dbReference type="ARBA" id="ARBA00023316"/>
    </source>
</evidence>
<evidence type="ECO:0000313" key="12">
    <source>
        <dbReference type="EMBL" id="GLI34375.1"/>
    </source>
</evidence>
<dbReference type="InterPro" id="IPR012338">
    <property type="entry name" value="Beta-lactam/transpept-like"/>
</dbReference>
<feature type="region of interest" description="Disordered" evidence="10">
    <location>
        <begin position="323"/>
        <end position="355"/>
    </location>
</feature>
<dbReference type="AlphaFoldDB" id="A0A9W6D583"/>